<sequence length="422" mass="47198">VPPAPAPAVPSWIDGKTEDSLYLYGVAKMKVGNNKGEDLDDIAFGQISGLIKQRLKSRLKHVSDSTGTNFIGYMDQIIKSRVSRGLMHMETAEKYKDKNYEYALARLDKKKYINGILNDKQKAKNAAIGLVNSIDKNISADSFKNISKAVDTISMFLDYYPMIDDSSKYERPIGIVDIARDYIQAYNDRISISFDPDFLESMPLINDNKRIRVSATDQLSGNNIKGAWIATRFSNSDHHDLILTKDDGTTLYQTKPILHETGSYVLSFEVDYSAMMSPATARLLYVKSKTFPLTVVLSAPKIYFENIIKDLDDTAPSSKVVDAIRQCFINKYSAIFVKDKKDSDILLRLQVSTLEHKERVSDIYPYFVHASGSISLTDTRTNVEVFNQEISEQKGSDFQSIEKAGINALKNLAEALGLGICG</sequence>
<dbReference type="EMBL" id="UINC01000943">
    <property type="protein sequence ID" value="SUZ64807.1"/>
    <property type="molecule type" value="Genomic_DNA"/>
</dbReference>
<gene>
    <name evidence="1" type="ORF">METZ01_LOCUS17661</name>
</gene>
<organism evidence="1">
    <name type="scientific">marine metagenome</name>
    <dbReference type="NCBI Taxonomy" id="408172"/>
    <lineage>
        <taxon>unclassified sequences</taxon>
        <taxon>metagenomes</taxon>
        <taxon>ecological metagenomes</taxon>
    </lineage>
</organism>
<reference evidence="1" key="1">
    <citation type="submission" date="2018-05" db="EMBL/GenBank/DDBJ databases">
        <authorList>
            <person name="Lanie J.A."/>
            <person name="Ng W.-L."/>
            <person name="Kazmierczak K.M."/>
            <person name="Andrzejewski T.M."/>
            <person name="Davidsen T.M."/>
            <person name="Wayne K.J."/>
            <person name="Tettelin H."/>
            <person name="Glass J.I."/>
            <person name="Rusch D."/>
            <person name="Podicherti R."/>
            <person name="Tsui H.-C.T."/>
            <person name="Winkler M.E."/>
        </authorList>
    </citation>
    <scope>NUCLEOTIDE SEQUENCE</scope>
</reference>
<evidence type="ECO:0000313" key="1">
    <source>
        <dbReference type="EMBL" id="SUZ64807.1"/>
    </source>
</evidence>
<proteinExistence type="predicted"/>
<accession>A0A381PEY8</accession>
<feature type="non-terminal residue" evidence="1">
    <location>
        <position position="1"/>
    </location>
</feature>
<protein>
    <submittedName>
        <fullName evidence="1">Uncharacterized protein</fullName>
    </submittedName>
</protein>
<dbReference type="AlphaFoldDB" id="A0A381PEY8"/>
<name>A0A381PEY8_9ZZZZ</name>